<keyword evidence="5 7" id="KW-1133">Transmembrane helix</keyword>
<feature type="transmembrane region" description="Helical" evidence="7">
    <location>
        <begin position="6"/>
        <end position="26"/>
    </location>
</feature>
<feature type="transmembrane region" description="Helical" evidence="7">
    <location>
        <begin position="324"/>
        <end position="345"/>
    </location>
</feature>
<evidence type="ECO:0000256" key="6">
    <source>
        <dbReference type="ARBA" id="ARBA00023136"/>
    </source>
</evidence>
<dbReference type="Pfam" id="PF01478">
    <property type="entry name" value="Peptidase_A24"/>
    <property type="match status" value="1"/>
</dbReference>
<gene>
    <name evidence="10" type="ORF">ACERK3_02640</name>
</gene>
<feature type="domain" description="Prepilin peptidase A24 N-terminal" evidence="9">
    <location>
        <begin position="13"/>
        <end position="93"/>
    </location>
</feature>
<feature type="domain" description="Prepilin type IV endopeptidase peptidase" evidence="8">
    <location>
        <begin position="245"/>
        <end position="335"/>
    </location>
</feature>
<evidence type="ECO:0000256" key="2">
    <source>
        <dbReference type="ARBA" id="ARBA00005801"/>
    </source>
</evidence>
<dbReference type="RefSeq" id="WP_425344112.1">
    <property type="nucleotide sequence ID" value="NZ_JBGUBD010000002.1"/>
</dbReference>
<keyword evidence="6 7" id="KW-0472">Membrane</keyword>
<feature type="transmembrane region" description="Helical" evidence="7">
    <location>
        <begin position="177"/>
        <end position="197"/>
    </location>
</feature>
<dbReference type="InterPro" id="IPR050882">
    <property type="entry name" value="Prepilin_peptidase/N-MTase"/>
</dbReference>
<dbReference type="Proteomes" id="UP001575105">
    <property type="component" value="Unassembled WGS sequence"/>
</dbReference>
<evidence type="ECO:0000256" key="3">
    <source>
        <dbReference type="ARBA" id="ARBA00022475"/>
    </source>
</evidence>
<accession>A0ABV4U0R6</accession>
<dbReference type="Pfam" id="PF06750">
    <property type="entry name" value="A24_N_bact"/>
    <property type="match status" value="1"/>
</dbReference>
<feature type="transmembrane region" description="Helical" evidence="7">
    <location>
        <begin position="265"/>
        <end position="287"/>
    </location>
</feature>
<evidence type="ECO:0000259" key="8">
    <source>
        <dbReference type="Pfam" id="PF01478"/>
    </source>
</evidence>
<comment type="similarity">
    <text evidence="2">Belongs to the peptidase A24 family.</text>
</comment>
<evidence type="ECO:0000256" key="5">
    <source>
        <dbReference type="ARBA" id="ARBA00022989"/>
    </source>
</evidence>
<protein>
    <submittedName>
        <fullName evidence="10">A24 family peptidase</fullName>
        <ecNumber evidence="10">3.4.23.-</ecNumber>
    </submittedName>
</protein>
<dbReference type="EC" id="3.4.23.-" evidence="10"/>
<dbReference type="InterPro" id="IPR000045">
    <property type="entry name" value="Prepilin_IV_endopep_pep"/>
</dbReference>
<feature type="transmembrane region" description="Helical" evidence="7">
    <location>
        <begin position="77"/>
        <end position="97"/>
    </location>
</feature>
<evidence type="ECO:0000313" key="10">
    <source>
        <dbReference type="EMBL" id="MFA9477185.1"/>
    </source>
</evidence>
<keyword evidence="4 7" id="KW-0812">Transmembrane</keyword>
<evidence type="ECO:0000313" key="11">
    <source>
        <dbReference type="Proteomes" id="UP001575105"/>
    </source>
</evidence>
<feature type="transmembrane region" description="Helical" evidence="7">
    <location>
        <begin position="241"/>
        <end position="259"/>
    </location>
</feature>
<dbReference type="PANTHER" id="PTHR30487:SF0">
    <property type="entry name" value="PREPILIN LEADER PEPTIDASE_N-METHYLTRANSFERASE-RELATED"/>
    <property type="match status" value="1"/>
</dbReference>
<dbReference type="GO" id="GO:0016787">
    <property type="term" value="F:hydrolase activity"/>
    <property type="evidence" value="ECO:0007669"/>
    <property type="project" value="UniProtKB-KW"/>
</dbReference>
<evidence type="ECO:0000259" key="9">
    <source>
        <dbReference type="Pfam" id="PF06750"/>
    </source>
</evidence>
<feature type="transmembrane region" description="Helical" evidence="7">
    <location>
        <begin position="357"/>
        <end position="378"/>
    </location>
</feature>
<feature type="transmembrane region" description="Helical" evidence="7">
    <location>
        <begin position="136"/>
        <end position="157"/>
    </location>
</feature>
<comment type="caution">
    <text evidence="10">The sequence shown here is derived from an EMBL/GenBank/DDBJ whole genome shotgun (WGS) entry which is preliminary data.</text>
</comment>
<feature type="transmembrane region" description="Helical" evidence="7">
    <location>
        <begin position="299"/>
        <end position="318"/>
    </location>
</feature>
<keyword evidence="11" id="KW-1185">Reference proteome</keyword>
<evidence type="ECO:0000256" key="4">
    <source>
        <dbReference type="ARBA" id="ARBA00022692"/>
    </source>
</evidence>
<dbReference type="InterPro" id="IPR010627">
    <property type="entry name" value="Prepilin_pept_A24_N"/>
</dbReference>
<reference evidence="10 11" key="1">
    <citation type="submission" date="2024-08" db="EMBL/GenBank/DDBJ databases">
        <title>Whole-genome sequencing of halo(alkali)philic microorganisms from hypersaline lakes.</title>
        <authorList>
            <person name="Sorokin D.Y."/>
            <person name="Merkel A.Y."/>
            <person name="Messina E."/>
            <person name="Yakimov M."/>
        </authorList>
    </citation>
    <scope>NUCLEOTIDE SEQUENCE [LARGE SCALE GENOMIC DNA]</scope>
    <source>
        <strain evidence="10 11">AB-hyl4</strain>
    </source>
</reference>
<organism evidence="10 11">
    <name type="scientific">Natronomicrosphaera hydrolytica</name>
    <dbReference type="NCBI Taxonomy" id="3242702"/>
    <lineage>
        <taxon>Bacteria</taxon>
        <taxon>Pseudomonadati</taxon>
        <taxon>Planctomycetota</taxon>
        <taxon>Phycisphaerae</taxon>
        <taxon>Phycisphaerales</taxon>
        <taxon>Phycisphaeraceae</taxon>
        <taxon>Natronomicrosphaera</taxon>
    </lineage>
</organism>
<evidence type="ECO:0000256" key="1">
    <source>
        <dbReference type="ARBA" id="ARBA00004651"/>
    </source>
</evidence>
<comment type="subcellular location">
    <subcellularLocation>
        <location evidence="1">Cell membrane</location>
        <topology evidence="1">Multi-pass membrane protein</topology>
    </subcellularLocation>
</comment>
<keyword evidence="3" id="KW-1003">Cell membrane</keyword>
<sequence length="379" mass="41163">MTHLFWLILVTCYGACVGSFLNVVIYRLPAGQSLVTPGSQCPKCGHKLAWFDNVPVFAWLWLRGKCRYCKTPISIQYPIIEAVCAALFVGLYCVYYFTELRPEFFYNGLETTWPALLLHLIFIAALLAATMIDARLFIIPLSIPWLVTVLAVIWLPLSIGTDLLVQEDGIAPQLFTAGELGMVLGAVAGLAVAIGLLQTRMLPRSFDDVEEQVTDPAPHTEPGPDEWLAHPHPRREVLKECLFLALPALGLAIGWATFPEIAMPGWLQVLAGVLAGYLVGGALVWVTRIAGTLGFGKEAMGLGDVHLLAAIGAVLGPWEAVFTFFIAPFFGLLAALVMAGVAKLVKGEVRVIPYGPYLAGAAIVVMVLREPLFDFFGIV</sequence>
<dbReference type="PANTHER" id="PTHR30487">
    <property type="entry name" value="TYPE 4 PREPILIN-LIKE PROTEINS LEADER PEPTIDE-PROCESSING ENZYME"/>
    <property type="match status" value="1"/>
</dbReference>
<keyword evidence="10" id="KW-0378">Hydrolase</keyword>
<dbReference type="EMBL" id="JBGUBD010000002">
    <property type="protein sequence ID" value="MFA9477185.1"/>
    <property type="molecule type" value="Genomic_DNA"/>
</dbReference>
<evidence type="ECO:0000256" key="7">
    <source>
        <dbReference type="SAM" id="Phobius"/>
    </source>
</evidence>
<proteinExistence type="inferred from homology"/>
<feature type="transmembrane region" description="Helical" evidence="7">
    <location>
        <begin position="112"/>
        <end position="129"/>
    </location>
</feature>
<dbReference type="Gene3D" id="1.20.120.1220">
    <property type="match status" value="1"/>
</dbReference>
<name>A0ABV4U0R6_9BACT</name>